<comment type="caution">
    <text evidence="16">The sequence shown here is derived from an EMBL/GenBank/DDBJ whole genome shotgun (WGS) entry which is preliminary data.</text>
</comment>
<sequence length="178" mass="19148">MSVTIPNLITIARFCLAPVVVWCIVEGEWHWAFWLFVAAGASDGIDGFIAKRFDQRSELGAAIDPLADKVLLISIFVSLGIAGELALWLVILVVFRDLMIISGVVLARFLDKPVAIAPSLVSKLNTAVQIGFVGLILFLKGFGFELPDVTAAGAVAVAALTVASTLPYLRQWLRHMAG</sequence>
<feature type="transmembrane region" description="Helical" evidence="15">
    <location>
        <begin position="7"/>
        <end position="25"/>
    </location>
</feature>
<evidence type="ECO:0000313" key="17">
    <source>
        <dbReference type="Proteomes" id="UP001242480"/>
    </source>
</evidence>
<accession>A0ABU0J4Z0</accession>
<feature type="transmembrane region" description="Helical" evidence="15">
    <location>
        <begin position="115"/>
        <end position="139"/>
    </location>
</feature>
<dbReference type="InterPro" id="IPR050324">
    <property type="entry name" value="CDP-alcohol_PTase-I"/>
</dbReference>
<evidence type="ECO:0000256" key="11">
    <source>
        <dbReference type="ARBA" id="ARBA00023136"/>
    </source>
</evidence>
<keyword evidence="8 15" id="KW-0812">Transmembrane</keyword>
<dbReference type="PANTHER" id="PTHR14269">
    <property type="entry name" value="CDP-DIACYLGLYCEROL--GLYCEROL-3-PHOSPHATE 3-PHOSPHATIDYLTRANSFERASE-RELATED"/>
    <property type="match status" value="1"/>
</dbReference>
<evidence type="ECO:0000256" key="2">
    <source>
        <dbReference type="ARBA" id="ARBA00005042"/>
    </source>
</evidence>
<evidence type="ECO:0000256" key="7">
    <source>
        <dbReference type="ARBA" id="ARBA00022516"/>
    </source>
</evidence>
<keyword evidence="12" id="KW-0594">Phospholipid biosynthesis</keyword>
<evidence type="ECO:0000256" key="15">
    <source>
        <dbReference type="SAM" id="Phobius"/>
    </source>
</evidence>
<dbReference type="InterPro" id="IPR043130">
    <property type="entry name" value="CDP-OH_PTrfase_TM_dom"/>
</dbReference>
<evidence type="ECO:0000256" key="6">
    <source>
        <dbReference type="ARBA" id="ARBA00014944"/>
    </source>
</evidence>
<dbReference type="EMBL" id="JAUSVX010000002">
    <property type="protein sequence ID" value="MDQ0468344.1"/>
    <property type="molecule type" value="Genomic_DNA"/>
</dbReference>
<dbReference type="PIRSF" id="PIRSF000847">
    <property type="entry name" value="Phos_ph_gly_syn"/>
    <property type="match status" value="1"/>
</dbReference>
<comment type="pathway">
    <text evidence="2">Phospholipid metabolism; phosphatidylglycerol biosynthesis; phosphatidylglycerol from CDP-diacylglycerol: step 1/2.</text>
</comment>
<evidence type="ECO:0000256" key="3">
    <source>
        <dbReference type="ARBA" id="ARBA00005189"/>
    </source>
</evidence>
<keyword evidence="11 15" id="KW-0472">Membrane</keyword>
<dbReference type="Proteomes" id="UP001242480">
    <property type="component" value="Unassembled WGS sequence"/>
</dbReference>
<evidence type="ECO:0000256" key="5">
    <source>
        <dbReference type="ARBA" id="ARBA00013170"/>
    </source>
</evidence>
<name>A0ABU0J4Z0_9HYPH</name>
<comment type="similarity">
    <text evidence="4">Belongs to the CDP-alcohol phosphatidyltransferase class-I family.</text>
</comment>
<gene>
    <name evidence="16" type="ORF">QO011_001344</name>
</gene>
<comment type="catalytic activity">
    <reaction evidence="14">
        <text>a CDP-1,2-diacyl-sn-glycerol + sn-glycerol 3-phosphate = a 1,2-diacyl-sn-glycero-3-phospho-(1'-sn-glycero-3'-phosphate) + CMP + H(+)</text>
        <dbReference type="Rhea" id="RHEA:12593"/>
        <dbReference type="ChEBI" id="CHEBI:15378"/>
        <dbReference type="ChEBI" id="CHEBI:57597"/>
        <dbReference type="ChEBI" id="CHEBI:58332"/>
        <dbReference type="ChEBI" id="CHEBI:60110"/>
        <dbReference type="ChEBI" id="CHEBI:60377"/>
        <dbReference type="EC" id="2.7.8.5"/>
    </reaction>
</comment>
<keyword evidence="9 15" id="KW-1133">Transmembrane helix</keyword>
<evidence type="ECO:0000256" key="9">
    <source>
        <dbReference type="ARBA" id="ARBA00022989"/>
    </source>
</evidence>
<feature type="transmembrane region" description="Helical" evidence="15">
    <location>
        <begin position="151"/>
        <end position="169"/>
    </location>
</feature>
<comment type="subcellular location">
    <subcellularLocation>
        <location evidence="1">Membrane</location>
        <topology evidence="1">Multi-pass membrane protein</topology>
    </subcellularLocation>
</comment>
<keyword evidence="13" id="KW-1208">Phospholipid metabolism</keyword>
<dbReference type="PANTHER" id="PTHR14269:SF62">
    <property type="entry name" value="CDP-DIACYLGLYCEROL--GLYCEROL-3-PHOSPHATE 3-PHOSPHATIDYLTRANSFERASE 1, CHLOROPLASTIC"/>
    <property type="match status" value="1"/>
</dbReference>
<evidence type="ECO:0000256" key="14">
    <source>
        <dbReference type="ARBA" id="ARBA00048586"/>
    </source>
</evidence>
<reference evidence="16 17" key="1">
    <citation type="submission" date="2023-07" db="EMBL/GenBank/DDBJ databases">
        <title>Genomic Encyclopedia of Type Strains, Phase IV (KMG-IV): sequencing the most valuable type-strain genomes for metagenomic binning, comparative biology and taxonomic classification.</title>
        <authorList>
            <person name="Goeker M."/>
        </authorList>
    </citation>
    <scope>NUCLEOTIDE SEQUENCE [LARGE SCALE GENOMIC DNA]</scope>
    <source>
        <strain evidence="16 17">DSM 19619</strain>
    </source>
</reference>
<proteinExistence type="inferred from homology"/>
<dbReference type="Pfam" id="PF01066">
    <property type="entry name" value="CDP-OH_P_transf"/>
    <property type="match status" value="1"/>
</dbReference>
<organism evidence="16 17">
    <name type="scientific">Labrys wisconsinensis</name>
    <dbReference type="NCBI Taxonomy" id="425677"/>
    <lineage>
        <taxon>Bacteria</taxon>
        <taxon>Pseudomonadati</taxon>
        <taxon>Pseudomonadota</taxon>
        <taxon>Alphaproteobacteria</taxon>
        <taxon>Hyphomicrobiales</taxon>
        <taxon>Xanthobacteraceae</taxon>
        <taxon>Labrys</taxon>
    </lineage>
</organism>
<keyword evidence="17" id="KW-1185">Reference proteome</keyword>
<protein>
    <recommendedName>
        <fullName evidence="6">CDP-diacylglycerol--glycerol-3-phosphate 3-phosphatidyltransferase</fullName>
        <ecNumber evidence="5">2.7.8.5</ecNumber>
    </recommendedName>
</protein>
<dbReference type="EC" id="2.7.8.5" evidence="5"/>
<evidence type="ECO:0000256" key="12">
    <source>
        <dbReference type="ARBA" id="ARBA00023209"/>
    </source>
</evidence>
<evidence type="ECO:0000256" key="13">
    <source>
        <dbReference type="ARBA" id="ARBA00023264"/>
    </source>
</evidence>
<keyword evidence="10" id="KW-0443">Lipid metabolism</keyword>
<evidence type="ECO:0000256" key="4">
    <source>
        <dbReference type="ARBA" id="ARBA00010441"/>
    </source>
</evidence>
<evidence type="ECO:0000256" key="8">
    <source>
        <dbReference type="ARBA" id="ARBA00022692"/>
    </source>
</evidence>
<dbReference type="InterPro" id="IPR000462">
    <property type="entry name" value="CDP-OH_P_trans"/>
</dbReference>
<dbReference type="RefSeq" id="WP_307269448.1">
    <property type="nucleotide sequence ID" value="NZ_JAUSVX010000002.1"/>
</dbReference>
<evidence type="ECO:0000256" key="10">
    <source>
        <dbReference type="ARBA" id="ARBA00023098"/>
    </source>
</evidence>
<comment type="pathway">
    <text evidence="3">Lipid metabolism.</text>
</comment>
<evidence type="ECO:0000256" key="1">
    <source>
        <dbReference type="ARBA" id="ARBA00004141"/>
    </source>
</evidence>
<keyword evidence="16" id="KW-0808">Transferase</keyword>
<dbReference type="GO" id="GO:0043337">
    <property type="term" value="F:cardiolipin synthase (CMP-forming)"/>
    <property type="evidence" value="ECO:0007669"/>
    <property type="project" value="UniProtKB-EC"/>
</dbReference>
<dbReference type="Gene3D" id="1.20.120.1760">
    <property type="match status" value="1"/>
</dbReference>
<evidence type="ECO:0000313" key="16">
    <source>
        <dbReference type="EMBL" id="MDQ0468344.1"/>
    </source>
</evidence>
<feature type="transmembrane region" description="Helical" evidence="15">
    <location>
        <begin position="70"/>
        <end position="95"/>
    </location>
</feature>
<keyword evidence="7" id="KW-0444">Lipid biosynthesis</keyword>
<dbReference type="InterPro" id="IPR004570">
    <property type="entry name" value="Phosphatidylglycerol_P_synth"/>
</dbReference>